<name>A0AAV1NU35_SCOSC</name>
<accession>A0AAV1NU35</accession>
<dbReference type="EMBL" id="CAWUFR010000052">
    <property type="protein sequence ID" value="CAK6961756.1"/>
    <property type="molecule type" value="Genomic_DNA"/>
</dbReference>
<keyword evidence="2" id="KW-1185">Reference proteome</keyword>
<comment type="caution">
    <text evidence="1">The sequence shown here is derived from an EMBL/GenBank/DDBJ whole genome shotgun (WGS) entry which is preliminary data.</text>
</comment>
<sequence length="106" mass="11961">MPGRLLPLDRQNDLLKLNQAKSFDTRSTRFLSSKRVNLSLSFPPHGLRQPQLHGPLVRAGGLFPSPELCRWMLGVAAMVMDLRPFSRTTRLTFNRGTPLYTLAQSV</sequence>
<proteinExistence type="predicted"/>
<evidence type="ECO:0000313" key="2">
    <source>
        <dbReference type="Proteomes" id="UP001314229"/>
    </source>
</evidence>
<dbReference type="Proteomes" id="UP001314229">
    <property type="component" value="Unassembled WGS sequence"/>
</dbReference>
<gene>
    <name evidence="1" type="ORF">FSCOSCO3_A010663</name>
</gene>
<reference evidence="1 2" key="1">
    <citation type="submission" date="2024-01" db="EMBL/GenBank/DDBJ databases">
        <authorList>
            <person name="Alioto T."/>
            <person name="Alioto T."/>
            <person name="Gomez Garrido J."/>
        </authorList>
    </citation>
    <scope>NUCLEOTIDE SEQUENCE [LARGE SCALE GENOMIC DNA]</scope>
</reference>
<protein>
    <submittedName>
        <fullName evidence="1">Uncharacterized protein</fullName>
    </submittedName>
</protein>
<dbReference type="AlphaFoldDB" id="A0AAV1NU35"/>
<organism evidence="1 2">
    <name type="scientific">Scomber scombrus</name>
    <name type="common">Atlantic mackerel</name>
    <name type="synonym">Scomber vernalis</name>
    <dbReference type="NCBI Taxonomy" id="13677"/>
    <lineage>
        <taxon>Eukaryota</taxon>
        <taxon>Metazoa</taxon>
        <taxon>Chordata</taxon>
        <taxon>Craniata</taxon>
        <taxon>Vertebrata</taxon>
        <taxon>Euteleostomi</taxon>
        <taxon>Actinopterygii</taxon>
        <taxon>Neopterygii</taxon>
        <taxon>Teleostei</taxon>
        <taxon>Neoteleostei</taxon>
        <taxon>Acanthomorphata</taxon>
        <taxon>Pelagiaria</taxon>
        <taxon>Scombriformes</taxon>
        <taxon>Scombridae</taxon>
        <taxon>Scomber</taxon>
    </lineage>
</organism>
<evidence type="ECO:0000313" key="1">
    <source>
        <dbReference type="EMBL" id="CAK6961756.1"/>
    </source>
</evidence>